<feature type="domain" description="Ppx/GppA phosphatase N-terminal" evidence="6">
    <location>
        <begin position="23"/>
        <end position="302"/>
    </location>
</feature>
<proteinExistence type="inferred from homology"/>
<comment type="similarity">
    <text evidence="1">Belongs to the GppA/Ppx family.</text>
</comment>
<dbReference type="PANTHER" id="PTHR30005:SF0">
    <property type="entry name" value="RETROGRADE REGULATION PROTEIN 2"/>
    <property type="match status" value="1"/>
</dbReference>
<dbReference type="CDD" id="cd24053">
    <property type="entry name" value="ASKHA_NBD_EcPPX-GppA-like"/>
    <property type="match status" value="1"/>
</dbReference>
<comment type="caution">
    <text evidence="8">The sequence shown here is derived from an EMBL/GenBank/DDBJ whole genome shotgun (WGS) entry which is preliminary data.</text>
</comment>
<reference evidence="8 9" key="1">
    <citation type="submission" date="2018-03" db="EMBL/GenBank/DDBJ databases">
        <title>Neisseria weixii sp. nov., isolated from the intestinal contents of Tibetan Plateau pika (Ochotona curzoniae) in Yushu, Qinghai Province, China.</title>
        <authorList>
            <person name="Gui Z."/>
        </authorList>
    </citation>
    <scope>NUCLEOTIDE SEQUENCE [LARGE SCALE GENOMIC DNA]</scope>
    <source>
        <strain evidence="8 9">ATCC 51483</strain>
    </source>
</reference>
<dbReference type="EMBL" id="PXYY01000086">
    <property type="protein sequence ID" value="PSJ79633.1"/>
    <property type="molecule type" value="Genomic_DNA"/>
</dbReference>
<evidence type="ECO:0000256" key="4">
    <source>
        <dbReference type="ARBA" id="ARBA00022801"/>
    </source>
</evidence>
<dbReference type="PANTHER" id="PTHR30005">
    <property type="entry name" value="EXOPOLYPHOSPHATASE"/>
    <property type="match status" value="1"/>
</dbReference>
<organism evidence="8 9">
    <name type="scientific">Neisseria iguanae</name>
    <dbReference type="NCBI Taxonomy" id="90242"/>
    <lineage>
        <taxon>Bacteria</taxon>
        <taxon>Pseudomonadati</taxon>
        <taxon>Pseudomonadota</taxon>
        <taxon>Betaproteobacteria</taxon>
        <taxon>Neisseriales</taxon>
        <taxon>Neisseriaceae</taxon>
        <taxon>Neisseria</taxon>
    </lineage>
</organism>
<gene>
    <name evidence="8" type="primary">ppx</name>
    <name evidence="8" type="ORF">C7N83_11040</name>
</gene>
<evidence type="ECO:0000313" key="8">
    <source>
        <dbReference type="EMBL" id="PSJ79633.1"/>
    </source>
</evidence>
<evidence type="ECO:0000256" key="3">
    <source>
        <dbReference type="ARBA" id="ARBA00020416"/>
    </source>
</evidence>
<dbReference type="Pfam" id="PF21447">
    <property type="entry name" value="Ppx-GppA_III"/>
    <property type="match status" value="1"/>
</dbReference>
<protein>
    <recommendedName>
        <fullName evidence="3">Exopolyphosphatase</fullName>
        <ecNumber evidence="2">3.6.1.11</ecNumber>
    </recommendedName>
</protein>
<dbReference type="GO" id="GO:0006793">
    <property type="term" value="P:phosphorus metabolic process"/>
    <property type="evidence" value="ECO:0007669"/>
    <property type="project" value="InterPro"/>
</dbReference>
<dbReference type="Pfam" id="PF02541">
    <property type="entry name" value="Ppx-GppA"/>
    <property type="match status" value="1"/>
</dbReference>
<keyword evidence="9" id="KW-1185">Reference proteome</keyword>
<sequence>MTAPSSNLLASVDLGSNSFRLQICENNNGQLKIIDSFKQMVRFAAGLDEHKMLSEESQNRALECLAKFGERLQGFPPEQVRVVATNTFRVAKNIARFIPKAEAALGFPIEVIAGREEARLIYTGVVHTLPPNGDRMLVIDIGGGSTEFVIGSELKPTNTESLALGCVTYSMRFFQSKITAKDFQAAISAARNEIQRISKMMRRTGWDFAVSTSGSAKSIRDVLAAEYPQESDITYDGMKKLAGRIIAAGSVKKAKFNGLKTERVEVFTGGLAVMMAAFEELEIKKMMVTEAALRDGVFYDFIGRKLNEDMRDQTTAEFQKRYHVSQNQAKRVAETAQAFMQNLCLALNVPVQDLANWKQFLRWAGLLHEIGLDIAHTGYHKHSAYILEYADMPGFSRKEQIILSQLVLGHRGDLKKMADIVGDDQMLWYAILSLRLAALFCRARLPLELPNQLQFRTDEEKQSVLLRISLSWLDKHPLIASALEYESQQWNKINQPFDVQTL</sequence>
<dbReference type="InterPro" id="IPR048950">
    <property type="entry name" value="Ppx_GppA_C"/>
</dbReference>
<dbReference type="EC" id="3.6.1.11" evidence="2"/>
<evidence type="ECO:0000313" key="9">
    <source>
        <dbReference type="Proteomes" id="UP000241868"/>
    </source>
</evidence>
<dbReference type="Gene3D" id="3.30.420.40">
    <property type="match status" value="1"/>
</dbReference>
<dbReference type="SUPFAM" id="SSF109604">
    <property type="entry name" value="HD-domain/PDEase-like"/>
    <property type="match status" value="1"/>
</dbReference>
<keyword evidence="4" id="KW-0378">Hydrolase</keyword>
<evidence type="ECO:0000259" key="6">
    <source>
        <dbReference type="Pfam" id="PF02541"/>
    </source>
</evidence>
<accession>A0A2P7TYA0</accession>
<dbReference type="PIRSF" id="PIRSF001267">
    <property type="entry name" value="Pyrophosphatase_GppA_Ppx"/>
    <property type="match status" value="1"/>
</dbReference>
<evidence type="ECO:0000256" key="2">
    <source>
        <dbReference type="ARBA" id="ARBA00012451"/>
    </source>
</evidence>
<dbReference type="InterPro" id="IPR022371">
    <property type="entry name" value="Exopolyphosphatase"/>
</dbReference>
<dbReference type="RefSeq" id="WP_106742689.1">
    <property type="nucleotide sequence ID" value="NZ_PXYY01000086.1"/>
</dbReference>
<dbReference type="Gene3D" id="3.30.420.150">
    <property type="entry name" value="Exopolyphosphatase. Domain 2"/>
    <property type="match status" value="1"/>
</dbReference>
<evidence type="ECO:0000256" key="5">
    <source>
        <dbReference type="ARBA" id="ARBA00047607"/>
    </source>
</evidence>
<name>A0A2P7TYA0_9NEIS</name>
<dbReference type="Gene3D" id="1.10.3210.10">
    <property type="entry name" value="Hypothetical protein af1432"/>
    <property type="match status" value="1"/>
</dbReference>
<evidence type="ECO:0000259" key="7">
    <source>
        <dbReference type="Pfam" id="PF21447"/>
    </source>
</evidence>
<dbReference type="NCBIfam" id="TIGR03706">
    <property type="entry name" value="exo_poly_only"/>
    <property type="match status" value="1"/>
</dbReference>
<dbReference type="SUPFAM" id="SSF53067">
    <property type="entry name" value="Actin-like ATPase domain"/>
    <property type="match status" value="2"/>
</dbReference>
<dbReference type="FunFam" id="3.30.420.40:FF:000023">
    <property type="entry name" value="Guanosine-5'-triphosphate,3'-diphosphate pyrophosphatase"/>
    <property type="match status" value="1"/>
</dbReference>
<dbReference type="InterPro" id="IPR050273">
    <property type="entry name" value="GppA/Ppx_hydrolase"/>
</dbReference>
<dbReference type="InterPro" id="IPR043129">
    <property type="entry name" value="ATPase_NBD"/>
</dbReference>
<feature type="domain" description="Ppx/GppA phosphatase C-terminal" evidence="7">
    <location>
        <begin position="311"/>
        <end position="487"/>
    </location>
</feature>
<dbReference type="AlphaFoldDB" id="A0A2P7TYA0"/>
<dbReference type="Proteomes" id="UP000241868">
    <property type="component" value="Unassembled WGS sequence"/>
</dbReference>
<dbReference type="GO" id="GO:0004309">
    <property type="term" value="F:exopolyphosphatase activity"/>
    <property type="evidence" value="ECO:0007669"/>
    <property type="project" value="UniProtKB-EC"/>
</dbReference>
<dbReference type="InterPro" id="IPR030673">
    <property type="entry name" value="PyroPPase_GppA_Ppx"/>
</dbReference>
<dbReference type="InterPro" id="IPR003695">
    <property type="entry name" value="Ppx_GppA_N"/>
</dbReference>
<comment type="catalytic activity">
    <reaction evidence="5">
        <text>[phosphate](n) + H2O = [phosphate](n-1) + phosphate + H(+)</text>
        <dbReference type="Rhea" id="RHEA:21528"/>
        <dbReference type="Rhea" id="RHEA-COMP:9859"/>
        <dbReference type="Rhea" id="RHEA-COMP:14279"/>
        <dbReference type="ChEBI" id="CHEBI:15377"/>
        <dbReference type="ChEBI" id="CHEBI:15378"/>
        <dbReference type="ChEBI" id="CHEBI:16838"/>
        <dbReference type="ChEBI" id="CHEBI:43474"/>
        <dbReference type="EC" id="3.6.1.11"/>
    </reaction>
</comment>
<dbReference type="OrthoDB" id="9793035at2"/>
<dbReference type="FunFam" id="3.30.420.150:FF:000001">
    <property type="entry name" value="Guanosine-5'-triphosphate,3'-diphosphate pyrophosphatase"/>
    <property type="match status" value="1"/>
</dbReference>
<evidence type="ECO:0000256" key="1">
    <source>
        <dbReference type="ARBA" id="ARBA00007125"/>
    </source>
</evidence>